<accession>Q1QYY5</accession>
<sequence length="303" mass="34737">MQALTSRSWLIALALGALTIGTTAQASPAPPAPKIDTLLASWPLDDAQRDSIKEATQAYREQRRSLHDTARPERQERLAALRADYQETLADTLDPVQVDALEAYLRLTAAPPPPRPERHDRHHHASPRKLYDALFDSWELGDDQRESLQEAFASMREQRRALHAKTFDSPEARDEARREMRDALRERLHSVLSGEQLRVLALLTPPHSERQERPVREHQATLEALVDSWRLDDAQRADFRDARAAFRDTLRQWRDNAGKPDRDAWLTAREDYRQSLKEIFTPAQVAVLDDMLPALHKAPRHAM</sequence>
<dbReference type="AlphaFoldDB" id="Q1QYY5"/>
<dbReference type="RefSeq" id="WP_011506269.1">
    <property type="nucleotide sequence ID" value="NC_007963.1"/>
</dbReference>
<protein>
    <recommendedName>
        <fullName evidence="4">DUF3106 domain-containing protein</fullName>
    </recommendedName>
</protein>
<dbReference type="Proteomes" id="UP000000239">
    <property type="component" value="Chromosome"/>
</dbReference>
<dbReference type="EMBL" id="CP000285">
    <property type="protein sequence ID" value="ABE58323.1"/>
    <property type="molecule type" value="Genomic_DNA"/>
</dbReference>
<dbReference type="HOGENOM" id="CLU_917334_0_0_6"/>
<evidence type="ECO:0000313" key="3">
    <source>
        <dbReference type="Proteomes" id="UP000000239"/>
    </source>
</evidence>
<evidence type="ECO:0008006" key="4">
    <source>
        <dbReference type="Google" id="ProtNLM"/>
    </source>
</evidence>
<organism evidence="2 3">
    <name type="scientific">Chromohalobacter israelensis (strain ATCC BAA-138 / DSM 3043 / CIP 106854 / NCIMB 13768 / 1H11)</name>
    <name type="common">Chromohalobacter salexigens</name>
    <dbReference type="NCBI Taxonomy" id="290398"/>
    <lineage>
        <taxon>Bacteria</taxon>
        <taxon>Pseudomonadati</taxon>
        <taxon>Pseudomonadota</taxon>
        <taxon>Gammaproteobacteria</taxon>
        <taxon>Oceanospirillales</taxon>
        <taxon>Halomonadaceae</taxon>
        <taxon>Chromohalobacter</taxon>
    </lineage>
</organism>
<keyword evidence="1" id="KW-0732">Signal</keyword>
<feature type="chain" id="PRO_5004196136" description="DUF3106 domain-containing protein" evidence="1">
    <location>
        <begin position="27"/>
        <end position="303"/>
    </location>
</feature>
<dbReference type="OrthoDB" id="6167561at2"/>
<keyword evidence="3" id="KW-1185">Reference proteome</keyword>
<dbReference type="KEGG" id="csa:Csal_0966"/>
<reference evidence="2 3" key="1">
    <citation type="journal article" date="2011" name="Stand. Genomic Sci.">
        <title>Complete genome sequence of the halophilic and highly halotolerant Chromohalobacter salexigens type strain (1H11(T)).</title>
        <authorList>
            <person name="Copeland A."/>
            <person name="O'Connor K."/>
            <person name="Lucas S."/>
            <person name="Lapidus A."/>
            <person name="Berry K.W."/>
            <person name="Detter J.C."/>
            <person name="Del Rio T.G."/>
            <person name="Hammon N."/>
            <person name="Dalin E."/>
            <person name="Tice H."/>
            <person name="Pitluck S."/>
            <person name="Bruce D."/>
            <person name="Goodwin L."/>
            <person name="Han C."/>
            <person name="Tapia R."/>
            <person name="Saunders E."/>
            <person name="Schmutz J."/>
            <person name="Brettin T."/>
            <person name="Larimer F."/>
            <person name="Land M."/>
            <person name="Hauser L."/>
            <person name="Vargas C."/>
            <person name="Nieto J.J."/>
            <person name="Kyrpides N.C."/>
            <person name="Ivanova N."/>
            <person name="Goker M."/>
            <person name="Klenk H.P."/>
            <person name="Csonka L.N."/>
            <person name="Woyke T."/>
        </authorList>
    </citation>
    <scope>NUCLEOTIDE SEQUENCE [LARGE SCALE GENOMIC DNA]</scope>
    <source>
        <strain evidence="3">ATCC BAA-138 / DSM 3043 / CIP 106854 / NCIMB 13768 / 1H11</strain>
    </source>
</reference>
<name>Q1QYY5_CHRI1</name>
<gene>
    <name evidence="2" type="ordered locus">Csal_0966</name>
</gene>
<proteinExistence type="predicted"/>
<feature type="signal peptide" evidence="1">
    <location>
        <begin position="1"/>
        <end position="26"/>
    </location>
</feature>
<evidence type="ECO:0000313" key="2">
    <source>
        <dbReference type="EMBL" id="ABE58323.1"/>
    </source>
</evidence>
<dbReference type="GeneID" id="95333721"/>
<evidence type="ECO:0000256" key="1">
    <source>
        <dbReference type="SAM" id="SignalP"/>
    </source>
</evidence>